<dbReference type="Pfam" id="PF05450">
    <property type="entry name" value="Nicastrin"/>
    <property type="match status" value="1"/>
</dbReference>
<keyword evidence="9" id="KW-0325">Glycoprotein</keyword>
<comment type="caution">
    <text evidence="11">The sequence shown here is derived from an EMBL/GenBank/DDBJ whole genome shotgun (WGS) entry which is preliminary data.</text>
</comment>
<dbReference type="PANTHER" id="PTHR21092:SF0">
    <property type="entry name" value="NICASTRIN"/>
    <property type="match status" value="1"/>
</dbReference>
<accession>A0A443S473</accession>
<keyword evidence="8" id="KW-0472">Membrane</keyword>
<evidence type="ECO:0000313" key="11">
    <source>
        <dbReference type="EMBL" id="RWS22329.1"/>
    </source>
</evidence>
<evidence type="ECO:0000256" key="8">
    <source>
        <dbReference type="ARBA" id="ARBA00023136"/>
    </source>
</evidence>
<evidence type="ECO:0000256" key="6">
    <source>
        <dbReference type="ARBA" id="ARBA00022976"/>
    </source>
</evidence>
<keyword evidence="7" id="KW-1133">Transmembrane helix</keyword>
<proteinExistence type="inferred from homology"/>
<dbReference type="VEuPathDB" id="VectorBase:LDEU009711"/>
<comment type="subcellular location">
    <subcellularLocation>
        <location evidence="1">Membrane</location>
        <topology evidence="1">Single-pass type I membrane protein</topology>
    </subcellularLocation>
</comment>
<organism evidence="11 12">
    <name type="scientific">Leptotrombidium deliense</name>
    <dbReference type="NCBI Taxonomy" id="299467"/>
    <lineage>
        <taxon>Eukaryota</taxon>
        <taxon>Metazoa</taxon>
        <taxon>Ecdysozoa</taxon>
        <taxon>Arthropoda</taxon>
        <taxon>Chelicerata</taxon>
        <taxon>Arachnida</taxon>
        <taxon>Acari</taxon>
        <taxon>Acariformes</taxon>
        <taxon>Trombidiformes</taxon>
        <taxon>Prostigmata</taxon>
        <taxon>Anystina</taxon>
        <taxon>Parasitengona</taxon>
        <taxon>Trombiculoidea</taxon>
        <taxon>Trombiculidae</taxon>
        <taxon>Leptotrombidium</taxon>
    </lineage>
</organism>
<evidence type="ECO:0000256" key="2">
    <source>
        <dbReference type="ARBA" id="ARBA00007717"/>
    </source>
</evidence>
<dbReference type="InterPro" id="IPR008710">
    <property type="entry name" value="Nicastrin"/>
</dbReference>
<evidence type="ECO:0000256" key="3">
    <source>
        <dbReference type="ARBA" id="ARBA00015303"/>
    </source>
</evidence>
<dbReference type="InterPro" id="IPR041084">
    <property type="entry name" value="Ncstrn_small"/>
</dbReference>
<dbReference type="Pfam" id="PF18266">
    <property type="entry name" value="Ncstrn_small"/>
    <property type="match status" value="1"/>
</dbReference>
<evidence type="ECO:0000259" key="10">
    <source>
        <dbReference type="Pfam" id="PF18266"/>
    </source>
</evidence>
<feature type="domain" description="Nicastrin small lobe" evidence="10">
    <location>
        <begin position="39"/>
        <end position="214"/>
    </location>
</feature>
<name>A0A443S473_9ACAR</name>
<sequence>MRLEQLLQIFMTVGSFSKLNCSQTFGELIYENIGVTSICIRRLNTTDYVGCQCEWCNAFVVHFDANENGNIGFVQMVYSREDLKWMLFYEHLKAVVAVAVNYDIADILVNLGNRNNVVGVVLFDEQVRDSLRHFGGQQRLCDDNCKNFIHWSPELVDLTKKLNLFYFNFPIFVVTNRNHIKEIEQCYHSYAKHRLTNSMFSAFCAMKLNARMFASENSVNCLRRNMFYEKSISNSLVRMSTKVPMFCKPVDIANGFATLFETSIHEQLKNRSVVVFASRIDSLSMFSGVASVGNSFVNLITVFLSVVKTLSALRQQIKTYANGKNILFSLFEGESFNLIGSSRTALDMVTTGLKPTNSSLIRYMTPSIHQLHHWSHFIEINELLKCNGPSLSAQYNLASDNFLNILQSMSNEFNFTLDASDKETLSKSSANSFVKYDPMIQAIVFKMKPSNCDTCSHFKKTSDNQFNMTIRHLTNISTLLSKSLFHLITRTHKDISTDHQFVSVESVLECFVKNSSCLLLNEVNCFKNHIKKGFLFLRMNQARKLFDGFPNFFTLNERRTLVSCIHDIFAYIVASDLLRINKDDCQKLQKFQHSFSYDWMKGPQTLGVCVMSTRFTTETSSSPFINEVDFKSGNYSIWAESNWQTPSAQLFLVA</sequence>
<dbReference type="GO" id="GO:0007219">
    <property type="term" value="P:Notch signaling pathway"/>
    <property type="evidence" value="ECO:0007669"/>
    <property type="project" value="UniProtKB-KW"/>
</dbReference>
<dbReference type="STRING" id="299467.A0A443S473"/>
<dbReference type="GO" id="GO:0005886">
    <property type="term" value="C:plasma membrane"/>
    <property type="evidence" value="ECO:0007669"/>
    <property type="project" value="UniProtKB-ARBA"/>
</dbReference>
<dbReference type="PANTHER" id="PTHR21092">
    <property type="entry name" value="NICASTRIN"/>
    <property type="match status" value="1"/>
</dbReference>
<keyword evidence="12" id="KW-1185">Reference proteome</keyword>
<dbReference type="Proteomes" id="UP000288716">
    <property type="component" value="Unassembled WGS sequence"/>
</dbReference>
<keyword evidence="6" id="KW-0914">Notch signaling pathway</keyword>
<evidence type="ECO:0000313" key="12">
    <source>
        <dbReference type="Proteomes" id="UP000288716"/>
    </source>
</evidence>
<dbReference type="GO" id="GO:0007220">
    <property type="term" value="P:Notch receptor processing"/>
    <property type="evidence" value="ECO:0007669"/>
    <property type="project" value="TreeGrafter"/>
</dbReference>
<evidence type="ECO:0000256" key="7">
    <source>
        <dbReference type="ARBA" id="ARBA00022989"/>
    </source>
</evidence>
<protein>
    <recommendedName>
        <fullName evidence="3">Nicastrin</fullName>
    </recommendedName>
</protein>
<feature type="non-terminal residue" evidence="11">
    <location>
        <position position="654"/>
    </location>
</feature>
<evidence type="ECO:0000256" key="5">
    <source>
        <dbReference type="ARBA" id="ARBA00022729"/>
    </source>
</evidence>
<evidence type="ECO:0000256" key="4">
    <source>
        <dbReference type="ARBA" id="ARBA00022692"/>
    </source>
</evidence>
<comment type="similarity">
    <text evidence="2">Belongs to the nicastrin family.</text>
</comment>
<dbReference type="GO" id="GO:0016485">
    <property type="term" value="P:protein processing"/>
    <property type="evidence" value="ECO:0007669"/>
    <property type="project" value="InterPro"/>
</dbReference>
<reference evidence="11 12" key="1">
    <citation type="journal article" date="2018" name="Gigascience">
        <title>Genomes of trombidid mites reveal novel predicted allergens and laterally-transferred genes associated with secondary metabolism.</title>
        <authorList>
            <person name="Dong X."/>
            <person name="Chaisiri K."/>
            <person name="Xia D."/>
            <person name="Armstrong S.D."/>
            <person name="Fang Y."/>
            <person name="Donnelly M.J."/>
            <person name="Kadowaki T."/>
            <person name="McGarry J.W."/>
            <person name="Darby A.C."/>
            <person name="Makepeace B.L."/>
        </authorList>
    </citation>
    <scope>NUCLEOTIDE SEQUENCE [LARGE SCALE GENOMIC DNA]</scope>
    <source>
        <strain evidence="11">UoL-UT</strain>
    </source>
</reference>
<evidence type="ECO:0000256" key="9">
    <source>
        <dbReference type="ARBA" id="ARBA00023180"/>
    </source>
</evidence>
<keyword evidence="4" id="KW-0812">Transmembrane</keyword>
<dbReference type="AlphaFoldDB" id="A0A443S473"/>
<keyword evidence="5" id="KW-0732">Signal</keyword>
<evidence type="ECO:0000256" key="1">
    <source>
        <dbReference type="ARBA" id="ARBA00004479"/>
    </source>
</evidence>
<gene>
    <name evidence="11" type="ORF">B4U80_05331</name>
</gene>
<dbReference type="OrthoDB" id="755951at2759"/>
<dbReference type="EMBL" id="NCKV01009110">
    <property type="protein sequence ID" value="RWS22329.1"/>
    <property type="molecule type" value="Genomic_DNA"/>
</dbReference>